<proteinExistence type="predicted"/>
<gene>
    <name evidence="1" type="ORF">Poly41_02580</name>
</gene>
<evidence type="ECO:0000313" key="1">
    <source>
        <dbReference type="EMBL" id="TWU41962.1"/>
    </source>
</evidence>
<keyword evidence="2" id="KW-1185">Reference proteome</keyword>
<dbReference type="Proteomes" id="UP000319143">
    <property type="component" value="Unassembled WGS sequence"/>
</dbReference>
<dbReference type="EMBL" id="SJPV01000001">
    <property type="protein sequence ID" value="TWU41962.1"/>
    <property type="molecule type" value="Genomic_DNA"/>
</dbReference>
<dbReference type="RefSeq" id="WP_231615316.1">
    <property type="nucleotide sequence ID" value="NZ_SJPV01000001.1"/>
</dbReference>
<accession>A0A5C6DZD1</accession>
<reference evidence="1 2" key="1">
    <citation type="submission" date="2019-02" db="EMBL/GenBank/DDBJ databases">
        <title>Deep-cultivation of Planctomycetes and their phenomic and genomic characterization uncovers novel biology.</title>
        <authorList>
            <person name="Wiegand S."/>
            <person name="Jogler M."/>
            <person name="Boedeker C."/>
            <person name="Pinto D."/>
            <person name="Vollmers J."/>
            <person name="Rivas-Marin E."/>
            <person name="Kohn T."/>
            <person name="Peeters S.H."/>
            <person name="Heuer A."/>
            <person name="Rast P."/>
            <person name="Oberbeckmann S."/>
            <person name="Bunk B."/>
            <person name="Jeske O."/>
            <person name="Meyerdierks A."/>
            <person name="Storesund J.E."/>
            <person name="Kallscheuer N."/>
            <person name="Luecker S."/>
            <person name="Lage O.M."/>
            <person name="Pohl T."/>
            <person name="Merkel B.J."/>
            <person name="Hornburger P."/>
            <person name="Mueller R.-W."/>
            <person name="Bruemmer F."/>
            <person name="Labrenz M."/>
            <person name="Spormann A.M."/>
            <person name="Op Den Camp H."/>
            <person name="Overmann J."/>
            <person name="Amann R."/>
            <person name="Jetten M.S.M."/>
            <person name="Mascher T."/>
            <person name="Medema M.H."/>
            <person name="Devos D.P."/>
            <person name="Kaster A.-K."/>
            <person name="Ovreas L."/>
            <person name="Rohde M."/>
            <person name="Galperin M.Y."/>
            <person name="Jogler C."/>
        </authorList>
    </citation>
    <scope>NUCLEOTIDE SEQUENCE [LARGE SCALE GENOMIC DNA]</scope>
    <source>
        <strain evidence="1 2">Poly41</strain>
    </source>
</reference>
<protein>
    <recommendedName>
        <fullName evidence="3">Cytochrome c domain-containing protein</fullName>
    </recommendedName>
</protein>
<evidence type="ECO:0000313" key="2">
    <source>
        <dbReference type="Proteomes" id="UP000319143"/>
    </source>
</evidence>
<name>A0A5C6DZD1_9BACT</name>
<comment type="caution">
    <text evidence="1">The sequence shown here is derived from an EMBL/GenBank/DDBJ whole genome shotgun (WGS) entry which is preliminary data.</text>
</comment>
<organism evidence="1 2">
    <name type="scientific">Novipirellula artificiosorum</name>
    <dbReference type="NCBI Taxonomy" id="2528016"/>
    <lineage>
        <taxon>Bacteria</taxon>
        <taxon>Pseudomonadati</taxon>
        <taxon>Planctomycetota</taxon>
        <taxon>Planctomycetia</taxon>
        <taxon>Pirellulales</taxon>
        <taxon>Pirellulaceae</taxon>
        <taxon>Novipirellula</taxon>
    </lineage>
</organism>
<sequence>MKLLMGRPPMGGRRNETKYRAANPFGCVVLVWVFVGCSPCVAQFNIEEPPILYSETDGDNAISDLAEKLKAKSVELEYESGTEYLRSLLAALDISPASQVLVFSKTSLQIRHISPRSPRAIYFNDDTYVAWVRGSSLIEMSTTDPQLGAAFYRVNMTPRKAYILRANYECLSCHATTLTQGVPGHTVRSVMPKYDGSIDAQEASFVTDHSSPFAERWGGWYVSGEAGEMKHMGNAIVQSGELTNRGDENLLDLKGRFQTDDWLTPYSDIVALMVLEHQTQMHNTMSRANFRVRRAQYDHEMAYGLGNPDTATPVPADATQELDLVISQAAKEVVDGMLFVGETLLTSNVKGTSGFSEAFVRRGPTDDSGRSLRDLNLKTRLLEYPCSYLIYSSAFDSLVAPLKSQVYHQLGAVLNGQNPSDEYSHLDSDTRKAIRTILQATKTDLPLGWQS</sequence>
<evidence type="ECO:0008006" key="3">
    <source>
        <dbReference type="Google" id="ProtNLM"/>
    </source>
</evidence>
<dbReference type="AlphaFoldDB" id="A0A5C6DZD1"/>